<dbReference type="GO" id="GO:0003676">
    <property type="term" value="F:nucleic acid binding"/>
    <property type="evidence" value="ECO:0007669"/>
    <property type="project" value="InterPro"/>
</dbReference>
<dbReference type="PROSITE" id="PS50879">
    <property type="entry name" value="RNASE_H_1"/>
    <property type="match status" value="1"/>
</dbReference>
<keyword evidence="3" id="KW-0472">Membrane</keyword>
<keyword evidence="6" id="KW-1185">Reference proteome</keyword>
<dbReference type="EMBL" id="LSRX01000797">
    <property type="protein sequence ID" value="OLP88734.1"/>
    <property type="molecule type" value="Genomic_DNA"/>
</dbReference>
<feature type="compositionally biased region" description="Polar residues" evidence="2">
    <location>
        <begin position="951"/>
        <end position="966"/>
    </location>
</feature>
<feature type="transmembrane region" description="Helical" evidence="3">
    <location>
        <begin position="133"/>
        <end position="153"/>
    </location>
</feature>
<evidence type="ECO:0000313" key="6">
    <source>
        <dbReference type="Proteomes" id="UP000186817"/>
    </source>
</evidence>
<feature type="coiled-coil region" evidence="1">
    <location>
        <begin position="359"/>
        <end position="415"/>
    </location>
</feature>
<dbReference type="Gene3D" id="3.30.420.10">
    <property type="entry name" value="Ribonuclease H-like superfamily/Ribonuclease H"/>
    <property type="match status" value="1"/>
</dbReference>
<keyword evidence="1" id="KW-0175">Coiled coil</keyword>
<dbReference type="SUPFAM" id="SSF56219">
    <property type="entry name" value="DNase I-like"/>
    <property type="match status" value="1"/>
</dbReference>
<feature type="region of interest" description="Disordered" evidence="2">
    <location>
        <begin position="267"/>
        <end position="318"/>
    </location>
</feature>
<protein>
    <recommendedName>
        <fullName evidence="4">RNase H type-1 domain-containing protein</fullName>
    </recommendedName>
</protein>
<feature type="transmembrane region" description="Helical" evidence="3">
    <location>
        <begin position="88"/>
        <end position="112"/>
    </location>
</feature>
<feature type="transmembrane region" description="Helical" evidence="3">
    <location>
        <begin position="204"/>
        <end position="223"/>
    </location>
</feature>
<reference evidence="5 6" key="1">
    <citation type="submission" date="2016-02" db="EMBL/GenBank/DDBJ databases">
        <title>Genome analysis of coral dinoflagellate symbionts highlights evolutionary adaptations to a symbiotic lifestyle.</title>
        <authorList>
            <person name="Aranda M."/>
            <person name="Li Y."/>
            <person name="Liew Y.J."/>
            <person name="Baumgarten S."/>
            <person name="Simakov O."/>
            <person name="Wilson M."/>
            <person name="Piel J."/>
            <person name="Ashoor H."/>
            <person name="Bougouffa S."/>
            <person name="Bajic V.B."/>
            <person name="Ryu T."/>
            <person name="Ravasi T."/>
            <person name="Bayer T."/>
            <person name="Micklem G."/>
            <person name="Kim H."/>
            <person name="Bhak J."/>
            <person name="Lajeunesse T.C."/>
            <person name="Voolstra C.R."/>
        </authorList>
    </citation>
    <scope>NUCLEOTIDE SEQUENCE [LARGE SCALE GENOMIC DNA]</scope>
    <source>
        <strain evidence="5 6">CCMP2467</strain>
    </source>
</reference>
<dbReference type="InterPro" id="IPR012337">
    <property type="entry name" value="RNaseH-like_sf"/>
</dbReference>
<feature type="compositionally biased region" description="Basic and acidic residues" evidence="2">
    <location>
        <begin position="292"/>
        <end position="310"/>
    </location>
</feature>
<evidence type="ECO:0000256" key="1">
    <source>
        <dbReference type="SAM" id="Coils"/>
    </source>
</evidence>
<feature type="compositionally biased region" description="Acidic residues" evidence="2">
    <location>
        <begin position="967"/>
        <end position="981"/>
    </location>
</feature>
<dbReference type="InterPro" id="IPR036691">
    <property type="entry name" value="Endo/exonu/phosph_ase_sf"/>
</dbReference>
<comment type="caution">
    <text evidence="5">The sequence shown here is derived from an EMBL/GenBank/DDBJ whole genome shotgun (WGS) entry which is preliminary data.</text>
</comment>
<evidence type="ECO:0000313" key="5">
    <source>
        <dbReference type="EMBL" id="OLP88734.1"/>
    </source>
</evidence>
<keyword evidence="3" id="KW-1133">Transmembrane helix</keyword>
<evidence type="ECO:0000259" key="4">
    <source>
        <dbReference type="PROSITE" id="PS50879"/>
    </source>
</evidence>
<name>A0A1Q9D0P5_SYMMI</name>
<feature type="transmembrane region" description="Helical" evidence="3">
    <location>
        <begin position="175"/>
        <end position="192"/>
    </location>
</feature>
<feature type="domain" description="RNase H type-1" evidence="4">
    <location>
        <begin position="1107"/>
        <end position="1260"/>
    </location>
</feature>
<feature type="transmembrane region" description="Helical" evidence="3">
    <location>
        <begin position="63"/>
        <end position="82"/>
    </location>
</feature>
<gene>
    <name evidence="5" type="ORF">AK812_SmicGene29900</name>
</gene>
<dbReference type="InterPro" id="IPR002156">
    <property type="entry name" value="RNaseH_domain"/>
</dbReference>
<organism evidence="5 6">
    <name type="scientific">Symbiodinium microadriaticum</name>
    <name type="common">Dinoflagellate</name>
    <name type="synonym">Zooxanthella microadriatica</name>
    <dbReference type="NCBI Taxonomy" id="2951"/>
    <lineage>
        <taxon>Eukaryota</taxon>
        <taxon>Sar</taxon>
        <taxon>Alveolata</taxon>
        <taxon>Dinophyceae</taxon>
        <taxon>Suessiales</taxon>
        <taxon>Symbiodiniaceae</taxon>
        <taxon>Symbiodinium</taxon>
    </lineage>
</organism>
<keyword evidence="3" id="KW-0812">Transmembrane</keyword>
<feature type="region of interest" description="Disordered" evidence="2">
    <location>
        <begin position="951"/>
        <end position="1029"/>
    </location>
</feature>
<dbReference type="Gene3D" id="3.60.10.10">
    <property type="entry name" value="Endonuclease/exonuclease/phosphatase"/>
    <property type="match status" value="1"/>
</dbReference>
<evidence type="ECO:0000256" key="2">
    <source>
        <dbReference type="SAM" id="MobiDB-lite"/>
    </source>
</evidence>
<feature type="compositionally biased region" description="Basic and acidic residues" evidence="2">
    <location>
        <begin position="546"/>
        <end position="562"/>
    </location>
</feature>
<dbReference type="OrthoDB" id="432396at2759"/>
<feature type="region of interest" description="Disordered" evidence="2">
    <location>
        <begin position="505"/>
        <end position="570"/>
    </location>
</feature>
<feature type="transmembrane region" description="Helical" evidence="3">
    <location>
        <begin position="31"/>
        <end position="51"/>
    </location>
</feature>
<dbReference type="GO" id="GO:0004523">
    <property type="term" value="F:RNA-DNA hybrid ribonuclease activity"/>
    <property type="evidence" value="ECO:0007669"/>
    <property type="project" value="InterPro"/>
</dbReference>
<dbReference type="Proteomes" id="UP000186817">
    <property type="component" value="Unassembled WGS sequence"/>
</dbReference>
<feature type="compositionally biased region" description="Low complexity" evidence="2">
    <location>
        <begin position="276"/>
        <end position="291"/>
    </location>
</feature>
<evidence type="ECO:0000256" key="3">
    <source>
        <dbReference type="SAM" id="Phobius"/>
    </source>
</evidence>
<accession>A0A1Q9D0P5</accession>
<dbReference type="InterPro" id="IPR036397">
    <property type="entry name" value="RNaseH_sf"/>
</dbReference>
<feature type="compositionally biased region" description="Low complexity" evidence="2">
    <location>
        <begin position="985"/>
        <end position="997"/>
    </location>
</feature>
<dbReference type="SUPFAM" id="SSF53098">
    <property type="entry name" value="Ribonuclease H-like"/>
    <property type="match status" value="1"/>
</dbReference>
<proteinExistence type="predicted"/>
<sequence>MAAESDGDGTLADSAPADEFQTDDRDAWNRLSGIALAWSLAISVALAAHCSQGERRQDKRLRLEHFQGWQFLMCCIIIWHHYCNPSIFSQLAYCSVTFFVFFSGVVTQYAYVDKMSGVNAHLLSFYLRRIARVLPMYYGIHFLVLALSGKSLATDFQDSVLMICTWHGSSPATNFPAWTVCALVWCWLFAPLPSRLLCCIRQRFGSSVHYPMALWGCLMTLGFCDEVWTRLARRKVHRARKHGLKVPSRALRLLRRHHSKPLYRELANMGGKNKPSSWSSSSSWQQRGGWSQDERPQWNRGDDKWWRDQKNTPSTKFPSYQAMDVSKIGPAKDEATELDTDGASKPATGKFFQKCVTAMKKAEMRARKACVEKKRADERWQLYQDQMKQAFIDERARFMADKKKLEDEQREQEEQQVKALLTLQKILANPHEALVNTEEDQEKHRAKEEATKDWDALLAQTEQLDEEMEIDEWDALLSTPGAAQKRIHELLATKVEKGAMTTSPSLMRKSTLGGDTTPSFGNGGEVPPPYAASPSTRTARPSPLHGRREPRMPVRMHGRESPIPKPVPGSLLDQRLAAKRDREPIHVASGDEIDEVTGEAAAPNFAVPFGADPESLPAQGHLIRPDEARATHISFWVCTPYTEAETIDLGFAFPLEIGDLIQSVVDAAGRLPVNYLTHGVAVSPQIHEDFGAILLLPGWTVYSGHIAEVLDARAVQKGIFAFYLDGAVTRYAVLKQIGLTEHAEVDVFVHGSFNPLGNFCQIQPRQGGLIQVLPRGQVVHWMSELDTRLADPGRWDPTTEAPQPQPGRFIALQSEEEQYIHQATRDQLPPLDVAATVFGHPAHTIWLRAPTERPTYLELAGRRIHSIVAVLEYEAHPMGQTTVLFLDLRGIGKWPQWLAISGRVFDPDAYVDGLQLPFIEEHSVVIYGGIPRGGGNTLLVEDGEVITMTLRRTANLTPTEQECPSTNEEEEEEDPDDGDDCDMLRSPSGSTPSTPTQPRGPPPPREIEDRSRSPHRASPGGRHHDEPPSAGMVLQLQHHVDPPRFDLTKDNLRLPHFEQNFDHLFHTWPGDWLNFDVWQLPIKKATRKALKPMIHWSRFLWQLPASAKPEVHVYADGSYSPQKKQSGFGLAILLKYANMLTLFGIVGGQILGAAYNPWTFSAAPPLQAELVGLTVALLWLGQSASFLDFSHATVYFDCQAAGFAADGTWKDCGEYSQKLHQLELLLRGRLSNQLRLQYVKAHADNEWNELADVVAKQAAQGAGTLPTPPASNCQAFLRLDLCWKAAEEYGLRHRCWPGIGDGQLVIDEPAEVVPSPLTPEDLIPLRTTRTTDQNTFFSTVALSVNLQGLRGKHSYVDAQLDARHCQVAFLQETKDTGGTCHSKNYLRFGTPAESHWGVAIWIHKRLGLLQIGDSALRVDEADVQIVLQNKRLLVLKIRRPQGTIVLFSGHCPHGARVQERADFLSAFGSCLKNFRDSALIIGGLDLNGRPPCEGIGATGLLEFGEADEAGQQALPVLDDCRLWLPSTFAELHQGPSATYQHPNGPLHRLDFLVLGGAAAVHQLHSHVAEDFDTANPNADHWAVEIRLGGCLQVGLGTTSLRRPRYDRSKMLTAEGREILRIAMEHYQPPDWNVHVDEHCRHLQAYVTAVLDAHFKVADGGPRAKYIPADVWRLRQSKLRLKKKAKHRRFLWKELLRHAFCHWSNRPQDVAAEELPKRMLLYQLTATAIGIATDKIKKGISTGKTAVLDEIAGHGQFSTAQILSKARSLGIGGRQQRGPTRELPLLLDANGQPTTSRAERDQVWLQHFSQQEHGRVMTVDDYLKLAPVSAQLAKEVDWTLSDMPSIGEIEAGIRRIPRGKAMGLDMIPGEALQACPSQFALSLHPLFLKAVCGIQQPVQWRGGVLFECWKKKGSWAEVKNHRSIFISSVVGKLFHRLYRDKAQPQLQQALHGLHLGSKRQAPLTFASLYMVTHYRLGRQKKRSSGALFLDTTAAYYSILREVEMGQICFDDTIAMLFRRFNLTPADLDELRELINSGGVMKLSGVSSGVRAVVRDLHHRTWFITRHTSGDQVALSLAGSRPGESFADAVFSFVYGKVLAKITDELDKDNIFTSYPYEPETGIFGQGCEGEPILARDATWADDSAYPVEAAQPSHLMHKIVRVCTVVLRTCKSFGLTPNLGRGKTAVVLNLVGRGIKAVREQFFRENHKAIWLPELQQAVHVEPSYVHLGGLLDMQANFLGEKRRRLALASSSYEAGKRLLYQNKSIALHTRAKLFEISILATFHNLAIWLPSGKAWEGLCDGYSRILRRLLVTHVPGDRIFRVPLDFVHVVTDSWRLELFAVRSRLSLLVSMVVAGPEALWAILQSEGDWLGVVQQDLRMLQKFDNTWPPVTAASWPQWWHAIRERGGHFKLRVKQMLQQRHQQQNNEAKIRVGLWGLYRAACDFLPQRPDETTPWSCRQCRQCFRSRAGLGAHFFKRHHRVAEYRHCATGTSCQACGKEFWIFSRLSTHLSTSSSCVNALRHNGQVVERALPGHGSKEWRRLETEQFTWAPIILQDKPVLQSGEDLWPRLQRTAYRALCDVLHEGEWKQQEDVEQAILATLAQYPLYYDEETEIVEAILQDILDLQRADVADGWSDASLGNLLAALQQLTRSLPRCGQQKVWTDPVCDTFKAFDHLLDEMNWEGLVQQCWAQHKTTEGVSVTLGADLEAVGSAQSGAPEASAVLCQPDRFVPEAIRDVWPSILQGHIVSVQAYRQDEDMDLDYWFYETKHNVFIFCLGMGVAELAQHLPDAPQMAWFWPICCDATLLMTLALTASWKQGSPTWGFSYWSGSFAPVTVWVLTSTLGYQSLLNRICSHRILHNLGEYSMQIYLLANPLHDLLPLELEPILLYAAILTISVAFADLAERPWSEFLKKATDKIQRGAAGPRDLEDGILLSARGAPEQSSAK</sequence>